<accession>A0A3P7M2F3</accession>
<evidence type="ECO:0000313" key="1">
    <source>
        <dbReference type="EMBL" id="VDN12511.1"/>
    </source>
</evidence>
<protein>
    <submittedName>
        <fullName evidence="1">Uncharacterized protein</fullName>
    </submittedName>
</protein>
<dbReference type="EMBL" id="UYRU01054065">
    <property type="protein sequence ID" value="VDN12511.1"/>
    <property type="molecule type" value="Genomic_DNA"/>
</dbReference>
<proteinExistence type="predicted"/>
<dbReference type="AlphaFoldDB" id="A0A3P7M2F3"/>
<name>A0A3P7M2F3_DIBLA</name>
<organism evidence="1 2">
    <name type="scientific">Dibothriocephalus latus</name>
    <name type="common">Fish tapeworm</name>
    <name type="synonym">Diphyllobothrium latum</name>
    <dbReference type="NCBI Taxonomy" id="60516"/>
    <lineage>
        <taxon>Eukaryota</taxon>
        <taxon>Metazoa</taxon>
        <taxon>Spiralia</taxon>
        <taxon>Lophotrochozoa</taxon>
        <taxon>Platyhelminthes</taxon>
        <taxon>Cestoda</taxon>
        <taxon>Eucestoda</taxon>
        <taxon>Diphyllobothriidea</taxon>
        <taxon>Diphyllobothriidae</taxon>
        <taxon>Dibothriocephalus</taxon>
    </lineage>
</organism>
<keyword evidence="2" id="KW-1185">Reference proteome</keyword>
<reference evidence="1 2" key="1">
    <citation type="submission" date="2018-11" db="EMBL/GenBank/DDBJ databases">
        <authorList>
            <consortium name="Pathogen Informatics"/>
        </authorList>
    </citation>
    <scope>NUCLEOTIDE SEQUENCE [LARGE SCALE GENOMIC DNA]</scope>
</reference>
<sequence>MNEVWDELEALLNSDVGWQWADARELYDILGDENVRKGLIKYSFSNCCLPQIDQNF</sequence>
<dbReference type="Proteomes" id="UP000281553">
    <property type="component" value="Unassembled WGS sequence"/>
</dbReference>
<evidence type="ECO:0000313" key="2">
    <source>
        <dbReference type="Proteomes" id="UP000281553"/>
    </source>
</evidence>
<gene>
    <name evidence="1" type="ORF">DILT_LOCUS8342</name>
</gene>